<dbReference type="SUPFAM" id="SSF56784">
    <property type="entry name" value="HAD-like"/>
    <property type="match status" value="1"/>
</dbReference>
<dbReference type="InterPro" id="IPR044492">
    <property type="entry name" value="P_typ_ATPase_HD_dom"/>
</dbReference>
<evidence type="ECO:0000256" key="6">
    <source>
        <dbReference type="ARBA" id="ARBA00022692"/>
    </source>
</evidence>
<feature type="transmembrane region" description="Helical" evidence="16">
    <location>
        <begin position="34"/>
        <end position="55"/>
    </location>
</feature>
<keyword evidence="9 16" id="KW-0067">ATP-binding</keyword>
<feature type="binding site" evidence="16">
    <location>
        <position position="341"/>
    </location>
    <ligand>
        <name>ATP</name>
        <dbReference type="ChEBI" id="CHEBI:30616"/>
    </ligand>
</feature>
<protein>
    <recommendedName>
        <fullName evidence="16">Potassium-transporting ATPase ATP-binding subunit</fullName>
        <ecNumber evidence="16">7.2.2.6</ecNumber>
    </recommendedName>
    <alternativeName>
        <fullName evidence="16">ATP phosphohydrolase [potassium-transporting] B chain</fullName>
    </alternativeName>
    <alternativeName>
        <fullName evidence="16">Potassium-binding and translocating subunit B</fullName>
    </alternativeName>
    <alternativeName>
        <fullName evidence="16">Potassium-translocating ATPase B chain</fullName>
    </alternativeName>
</protein>
<keyword evidence="19" id="KW-1185">Reference proteome</keyword>
<dbReference type="AlphaFoldDB" id="A0A1Q5ZSB5"/>
<dbReference type="GO" id="GO:0005524">
    <property type="term" value="F:ATP binding"/>
    <property type="evidence" value="ECO:0007669"/>
    <property type="project" value="UniProtKB-UniRule"/>
</dbReference>
<dbReference type="OrthoDB" id="9770315at2"/>
<feature type="binding site" evidence="16">
    <location>
        <begin position="371"/>
        <end position="378"/>
    </location>
    <ligand>
        <name>ATP</name>
        <dbReference type="ChEBI" id="CHEBI:30616"/>
    </ligand>
</feature>
<feature type="transmembrane region" description="Helical" evidence="16">
    <location>
        <begin position="611"/>
        <end position="629"/>
    </location>
</feature>
<dbReference type="Gene3D" id="2.70.150.10">
    <property type="entry name" value="Calcium-transporting ATPase, cytoplasmic transduction domain A"/>
    <property type="match status" value="1"/>
</dbReference>
<dbReference type="SUPFAM" id="SSF81653">
    <property type="entry name" value="Calcium ATPase, transduction domain A"/>
    <property type="match status" value="1"/>
</dbReference>
<dbReference type="Gene3D" id="3.40.1110.10">
    <property type="entry name" value="Calcium-transporting ATPase, cytoplasmic domain N"/>
    <property type="match status" value="1"/>
</dbReference>
<dbReference type="GO" id="GO:0005886">
    <property type="term" value="C:plasma membrane"/>
    <property type="evidence" value="ECO:0007669"/>
    <property type="project" value="UniProtKB-SubCell"/>
</dbReference>
<dbReference type="PANTHER" id="PTHR43743">
    <property type="entry name" value="POTASSIUM-TRANSPORTING ATPASE ATP-BINDING SUBUNIT"/>
    <property type="match status" value="1"/>
</dbReference>
<dbReference type="STRING" id="1302689.RG47T_0088"/>
<dbReference type="SUPFAM" id="SSF81660">
    <property type="entry name" value="Metal cation-transporting ATPase, ATP-binding domain N"/>
    <property type="match status" value="1"/>
</dbReference>
<keyword evidence="5 16" id="KW-0597">Phosphoprotein</keyword>
<dbReference type="CDD" id="cd02078">
    <property type="entry name" value="P-type_ATPase_K"/>
    <property type="match status" value="1"/>
</dbReference>
<comment type="subcellular location">
    <subcellularLocation>
        <location evidence="16">Cell membrane</location>
        <topology evidence="16">Multi-pass membrane protein</topology>
    </subcellularLocation>
    <subcellularLocation>
        <location evidence="1">Membrane</location>
    </subcellularLocation>
</comment>
<dbReference type="NCBIfam" id="TIGR01494">
    <property type="entry name" value="ATPase_P-type"/>
    <property type="match status" value="2"/>
</dbReference>
<keyword evidence="8 16" id="KW-0547">Nucleotide-binding</keyword>
<comment type="caution">
    <text evidence="18">The sequence shown here is derived from an EMBL/GenBank/DDBJ whole genome shotgun (WGS) entry which is preliminary data.</text>
</comment>
<dbReference type="PROSITE" id="PS00154">
    <property type="entry name" value="ATPASE_E1_E2"/>
    <property type="match status" value="1"/>
</dbReference>
<dbReference type="Pfam" id="PF00702">
    <property type="entry name" value="Hydrolase"/>
    <property type="match status" value="1"/>
</dbReference>
<keyword evidence="15 16" id="KW-0472">Membrane</keyword>
<evidence type="ECO:0000256" key="2">
    <source>
        <dbReference type="ARBA" id="ARBA00022448"/>
    </source>
</evidence>
<evidence type="ECO:0000256" key="4">
    <source>
        <dbReference type="ARBA" id="ARBA00022538"/>
    </source>
</evidence>
<feature type="domain" description="P-type ATPase A" evidence="17">
    <location>
        <begin position="104"/>
        <end position="205"/>
    </location>
</feature>
<evidence type="ECO:0000259" key="17">
    <source>
        <dbReference type="Pfam" id="PF00122"/>
    </source>
</evidence>
<dbReference type="SUPFAM" id="SSF81665">
    <property type="entry name" value="Calcium ATPase, transmembrane domain M"/>
    <property type="match status" value="1"/>
</dbReference>
<evidence type="ECO:0000256" key="12">
    <source>
        <dbReference type="ARBA" id="ARBA00022967"/>
    </source>
</evidence>
<dbReference type="GO" id="GO:0000287">
    <property type="term" value="F:magnesium ion binding"/>
    <property type="evidence" value="ECO:0007669"/>
    <property type="project" value="UniProtKB-UniRule"/>
</dbReference>
<evidence type="ECO:0000256" key="13">
    <source>
        <dbReference type="ARBA" id="ARBA00022989"/>
    </source>
</evidence>
<dbReference type="Gene3D" id="3.40.50.1000">
    <property type="entry name" value="HAD superfamily/HAD-like"/>
    <property type="match status" value="1"/>
</dbReference>
<dbReference type="EC" id="7.2.2.6" evidence="16"/>
<dbReference type="FunFam" id="2.70.150.10:FF:000033">
    <property type="entry name" value="Potassium-transporting ATPase ATP-binding subunit"/>
    <property type="match status" value="1"/>
</dbReference>
<evidence type="ECO:0000313" key="18">
    <source>
        <dbReference type="EMBL" id="OKS84656.1"/>
    </source>
</evidence>
<dbReference type="PROSITE" id="PS01229">
    <property type="entry name" value="COF_2"/>
    <property type="match status" value="1"/>
</dbReference>
<dbReference type="EMBL" id="MPPL01000001">
    <property type="protein sequence ID" value="OKS84656.1"/>
    <property type="molecule type" value="Genomic_DNA"/>
</dbReference>
<dbReference type="PRINTS" id="PR00119">
    <property type="entry name" value="CATATPASE"/>
</dbReference>
<evidence type="ECO:0000256" key="10">
    <source>
        <dbReference type="ARBA" id="ARBA00022842"/>
    </source>
</evidence>
<comment type="function">
    <text evidence="16">Part of the high-affinity ATP-driven potassium transport (or Kdp) system, which catalyzes the hydrolysis of ATP coupled with the electrogenic transport of potassium into the cytoplasm. This subunit is responsible for energy coupling to the transport system and for the release of the potassium ions to the cytoplasm.</text>
</comment>
<dbReference type="PANTHER" id="PTHR43743:SF1">
    <property type="entry name" value="POTASSIUM-TRANSPORTING ATPASE ATP-BINDING SUBUNIT"/>
    <property type="match status" value="1"/>
</dbReference>
<dbReference type="InterPro" id="IPR018303">
    <property type="entry name" value="ATPase_P-typ_P_site"/>
</dbReference>
<feature type="transmembrane region" description="Helical" evidence="16">
    <location>
        <begin position="582"/>
        <end position="605"/>
    </location>
</feature>
<sequence length="675" mass="72088">MKTQSNKLFEPALVQTALKESFIKLDPRMMIRNPVMFTVEIGTLVMIPVMIYSYSHQGQGSFAYNFAIFFILFLTVLFANFAEAIAEARGKAQADSLRKTREETPAKVVMPDGSIVTKSSSDLRKGDVFVCETGDTIPTDGEIIEGIATIDESAITGESAPVIREAGGDKSSVTGGTKVLSDEVRVIVTTEPGESFLDKMIALVEGASRQKTPNEIALTILLASFTLVFIIVCITLKPFADYANTPITIAALISLFVCLIPTTIGGLLSAIGIAGMDRALRANVITKSGKAVETAGDIDVLLLDKTGTITIGNRKATQFWPAKAVSPDDLITACVLSSLADETPEGKSIIELASAHFKLPTAPAGSEFVKFTAETRSSGIDTPQGLRIRKGAFDSIRNIALKAGNPFPEEVEERVKEISSNGGTPLVVSQNEVILGVIQLQDIIKTGIAERFERLRKMGIKTVMVTGDNPLTAKFIAEKAGVDDFIAEAKPEDKMNYIKAEQNAGKLVAMMGDGTNDAPALAQADVGVAMNSGTQAAKEAGNMVDLDNDPTKLIEIVEIGKQLLITRGTLTTFSIANDVAKYFAIVPALFIASIPALQSINIMHLHSPESAILSAVIFNAIIIPMLIPLALRGVEYKPIGASALLRTNLLYYGVGGVIAPFIGIKLIDMVVGLMF</sequence>
<evidence type="ECO:0000256" key="7">
    <source>
        <dbReference type="ARBA" id="ARBA00022723"/>
    </source>
</evidence>
<evidence type="ECO:0000256" key="16">
    <source>
        <dbReference type="HAMAP-Rule" id="MF_00285"/>
    </source>
</evidence>
<evidence type="ECO:0000256" key="15">
    <source>
        <dbReference type="ARBA" id="ARBA00023136"/>
    </source>
</evidence>
<feature type="transmembrane region" description="Helical" evidence="16">
    <location>
        <begin position="61"/>
        <end position="82"/>
    </location>
</feature>
<evidence type="ECO:0000256" key="11">
    <source>
        <dbReference type="ARBA" id="ARBA00022958"/>
    </source>
</evidence>
<keyword evidence="4 16" id="KW-0633">Potassium transport</keyword>
<keyword evidence="2 16" id="KW-0813">Transport</keyword>
<dbReference type="HAMAP" id="MF_00285">
    <property type="entry name" value="KdpB"/>
    <property type="match status" value="1"/>
</dbReference>
<feature type="binding site" evidence="16">
    <location>
        <position position="517"/>
    </location>
    <ligand>
        <name>Mg(2+)</name>
        <dbReference type="ChEBI" id="CHEBI:18420"/>
    </ligand>
</feature>
<keyword evidence="10 16" id="KW-0460">Magnesium</keyword>
<dbReference type="InterPro" id="IPR023214">
    <property type="entry name" value="HAD_sf"/>
</dbReference>
<dbReference type="InterPro" id="IPR059000">
    <property type="entry name" value="ATPase_P-type_domA"/>
</dbReference>
<accession>A0A1Q5ZSB5</accession>
<evidence type="ECO:0000313" key="19">
    <source>
        <dbReference type="Proteomes" id="UP000186720"/>
    </source>
</evidence>
<feature type="transmembrane region" description="Helical" evidence="16">
    <location>
        <begin position="249"/>
        <end position="271"/>
    </location>
</feature>
<dbReference type="NCBIfam" id="TIGR01497">
    <property type="entry name" value="kdpB"/>
    <property type="match status" value="1"/>
</dbReference>
<dbReference type="InterPro" id="IPR001757">
    <property type="entry name" value="P_typ_ATPase"/>
</dbReference>
<proteinExistence type="inferred from homology"/>
<feature type="binding site" evidence="16">
    <location>
        <position position="390"/>
    </location>
    <ligand>
        <name>ATP</name>
        <dbReference type="ChEBI" id="CHEBI:30616"/>
    </ligand>
</feature>
<keyword evidence="11 16" id="KW-0630">Potassium</keyword>
<dbReference type="SFLD" id="SFLDG00002">
    <property type="entry name" value="C1.7:_P-type_atpase_like"/>
    <property type="match status" value="1"/>
</dbReference>
<evidence type="ECO:0000256" key="1">
    <source>
        <dbReference type="ARBA" id="ARBA00004370"/>
    </source>
</evidence>
<feature type="binding site" evidence="16">
    <location>
        <position position="513"/>
    </location>
    <ligand>
        <name>Mg(2+)</name>
        <dbReference type="ChEBI" id="CHEBI:18420"/>
    </ligand>
</feature>
<comment type="subunit">
    <text evidence="16">The system is composed of three essential subunits: KdpA, KdpB and KdpC.</text>
</comment>
<feature type="transmembrane region" description="Helical" evidence="16">
    <location>
        <begin position="649"/>
        <end position="667"/>
    </location>
</feature>
<evidence type="ECO:0000256" key="14">
    <source>
        <dbReference type="ARBA" id="ARBA00023065"/>
    </source>
</evidence>
<feature type="binding site" evidence="16">
    <location>
        <position position="345"/>
    </location>
    <ligand>
        <name>ATP</name>
        <dbReference type="ChEBI" id="CHEBI:30616"/>
    </ligand>
</feature>
<feature type="active site" description="4-aspartylphosphate intermediate" evidence="16">
    <location>
        <position position="304"/>
    </location>
</feature>
<evidence type="ECO:0000256" key="8">
    <source>
        <dbReference type="ARBA" id="ARBA00022741"/>
    </source>
</evidence>
<keyword evidence="13 16" id="KW-1133">Transmembrane helix</keyword>
<keyword evidence="12 16" id="KW-1278">Translocase</keyword>
<name>A0A1Q5ZSB5_9SPHI</name>
<organism evidence="18 19">
    <name type="scientific">Mucilaginibacter polytrichastri</name>
    <dbReference type="NCBI Taxonomy" id="1302689"/>
    <lineage>
        <taxon>Bacteria</taxon>
        <taxon>Pseudomonadati</taxon>
        <taxon>Bacteroidota</taxon>
        <taxon>Sphingobacteriia</taxon>
        <taxon>Sphingobacteriales</taxon>
        <taxon>Sphingobacteriaceae</taxon>
        <taxon>Mucilaginibacter</taxon>
    </lineage>
</organism>
<keyword evidence="7 16" id="KW-0479">Metal-binding</keyword>
<dbReference type="SFLD" id="SFLDS00003">
    <property type="entry name" value="Haloacid_Dehalogenase"/>
    <property type="match status" value="1"/>
</dbReference>
<feature type="transmembrane region" description="Helical" evidence="16">
    <location>
        <begin position="216"/>
        <end position="237"/>
    </location>
</feature>
<keyword evidence="3 16" id="KW-1003">Cell membrane</keyword>
<dbReference type="InterPro" id="IPR006391">
    <property type="entry name" value="P-type_ATPase_bsu_IA"/>
</dbReference>
<evidence type="ECO:0000256" key="5">
    <source>
        <dbReference type="ARBA" id="ARBA00022553"/>
    </source>
</evidence>
<dbReference type="InterPro" id="IPR023298">
    <property type="entry name" value="ATPase_P-typ_TM_dom_sf"/>
</dbReference>
<keyword evidence="14 16" id="KW-0406">Ion transport</keyword>
<dbReference type="GO" id="GO:0016887">
    <property type="term" value="F:ATP hydrolysis activity"/>
    <property type="evidence" value="ECO:0007669"/>
    <property type="project" value="InterPro"/>
</dbReference>
<dbReference type="SFLD" id="SFLDF00027">
    <property type="entry name" value="p-type_atpase"/>
    <property type="match status" value="1"/>
</dbReference>
<reference evidence="18 19" key="1">
    <citation type="submission" date="2016-11" db="EMBL/GenBank/DDBJ databases">
        <title>Whole Genome Sequencing of Mucilaginibacter polytrichastri RG4-7(T) isolated from the moss sample.</title>
        <authorList>
            <person name="Li Y."/>
        </authorList>
    </citation>
    <scope>NUCLEOTIDE SEQUENCE [LARGE SCALE GENOMIC DNA]</scope>
    <source>
        <strain evidence="18 19">RG4-7</strain>
    </source>
</reference>
<dbReference type="InterPro" id="IPR023299">
    <property type="entry name" value="ATPase_P-typ_cyto_dom_N"/>
</dbReference>
<comment type="catalytic activity">
    <reaction evidence="16">
        <text>K(+)(out) + ATP + H2O = K(+)(in) + ADP + phosphate + H(+)</text>
        <dbReference type="Rhea" id="RHEA:16777"/>
        <dbReference type="ChEBI" id="CHEBI:15377"/>
        <dbReference type="ChEBI" id="CHEBI:15378"/>
        <dbReference type="ChEBI" id="CHEBI:29103"/>
        <dbReference type="ChEBI" id="CHEBI:30616"/>
        <dbReference type="ChEBI" id="CHEBI:43474"/>
        <dbReference type="ChEBI" id="CHEBI:456216"/>
        <dbReference type="EC" id="7.2.2.6"/>
    </reaction>
</comment>
<evidence type="ECO:0000256" key="3">
    <source>
        <dbReference type="ARBA" id="ARBA00022475"/>
    </source>
</evidence>
<comment type="similarity">
    <text evidence="16">Belongs to the cation transport ATPase (P-type) (TC 3.A.3) family. Type IA subfamily.</text>
</comment>
<dbReference type="GO" id="GO:0008556">
    <property type="term" value="F:P-type potassium transmembrane transporter activity"/>
    <property type="evidence" value="ECO:0007669"/>
    <property type="project" value="UniProtKB-UniRule"/>
</dbReference>
<dbReference type="InterPro" id="IPR036412">
    <property type="entry name" value="HAD-like_sf"/>
</dbReference>
<dbReference type="Proteomes" id="UP000186720">
    <property type="component" value="Unassembled WGS sequence"/>
</dbReference>
<gene>
    <name evidence="16" type="primary">kdpB</name>
    <name evidence="18" type="ORF">RG47T_0088</name>
</gene>
<dbReference type="Pfam" id="PF00122">
    <property type="entry name" value="E1-E2_ATPase"/>
    <property type="match status" value="1"/>
</dbReference>
<dbReference type="InterPro" id="IPR008250">
    <property type="entry name" value="ATPase_P-typ_transduc_dom_A_sf"/>
</dbReference>
<keyword evidence="6 16" id="KW-0812">Transmembrane</keyword>
<evidence type="ECO:0000256" key="9">
    <source>
        <dbReference type="ARBA" id="ARBA00022840"/>
    </source>
</evidence>
<dbReference type="RefSeq" id="WP_074487356.1">
    <property type="nucleotide sequence ID" value="NZ_FPAM01000008.1"/>
</dbReference>